<evidence type="ECO:0000256" key="12">
    <source>
        <dbReference type="SAM" id="Phobius"/>
    </source>
</evidence>
<evidence type="ECO:0000256" key="4">
    <source>
        <dbReference type="ARBA" id="ARBA00022475"/>
    </source>
</evidence>
<evidence type="ECO:0000256" key="2">
    <source>
        <dbReference type="ARBA" id="ARBA00007543"/>
    </source>
</evidence>
<comment type="similarity">
    <text evidence="2">Belongs to the cytochrome ubiquinol oxidase subunit 2 family.</text>
</comment>
<evidence type="ECO:0000256" key="8">
    <source>
        <dbReference type="ARBA" id="ARBA00022982"/>
    </source>
</evidence>
<dbReference type="EMBL" id="AP027452">
    <property type="protein sequence ID" value="BDY31828.1"/>
    <property type="molecule type" value="Genomic_DNA"/>
</dbReference>
<feature type="transmembrane region" description="Helical" evidence="12">
    <location>
        <begin position="307"/>
        <end position="330"/>
    </location>
</feature>
<dbReference type="GO" id="GO:0019646">
    <property type="term" value="P:aerobic electron transport chain"/>
    <property type="evidence" value="ECO:0007669"/>
    <property type="project" value="TreeGrafter"/>
</dbReference>
<sequence>MGLQELWFILLAALFLGFFVLEGFDFGVGMLMAFFGRAAKGRTGTDPEQHRRAALNTIGPVWDGNEVWLITAGGAMFAAFPEMYATVFAGLYLPLLAILCAMIVRVVAIEWRGKIDDPGWQRWADIAIAVGSWVPAILWGVAFAGLVRGLPVDADRQMHLTIGDVLNAYTLLGGLATGALFALHGAVFVALKTSGQMRTDAFGFAARLAIPATVLVAGFGLWTQLAHGKPWTWIVLAVAVVAQIAAVTRVFSRSGEGWAFAYTSVVVAAVVILLFGALFPNLVPSSMNPDWSLTIYNGSSSPYTLKIMTWAALIFAPLVIVYQGWTYWVFRKRISADRIPAPVGLSRRSD</sequence>
<reference evidence="14" key="3">
    <citation type="submission" date="2023-03" db="EMBL/GenBank/DDBJ databases">
        <title>Draft genome sequence of a Mycolicibacterium mageritense strain H4_3_1 isolated from a hybrid biological-inorganic system reactor.</title>
        <authorList>
            <person name="Feng X."/>
            <person name="Kazama D."/>
            <person name="Sato K."/>
            <person name="Kobayashi H."/>
        </authorList>
    </citation>
    <scope>NUCLEOTIDE SEQUENCE</scope>
    <source>
        <strain evidence="14">H4_3_1</strain>
    </source>
</reference>
<keyword evidence="3" id="KW-0813">Transport</keyword>
<comment type="subcellular location">
    <subcellularLocation>
        <location evidence="1">Cell membrane</location>
        <topology evidence="1">Multi-pass membrane protein</topology>
    </subcellularLocation>
</comment>
<dbReference type="InterPro" id="IPR003317">
    <property type="entry name" value="Cyt-d_oxidase_su2"/>
</dbReference>
<keyword evidence="5" id="KW-0349">Heme</keyword>
<reference evidence="13 15" key="1">
    <citation type="journal article" date="2019" name="Emerg. Microbes Infect.">
        <title>Comprehensive subspecies identification of 175 nontuberculous mycobacteria species based on 7547 genomic profiles.</title>
        <authorList>
            <person name="Matsumoto Y."/>
            <person name="Kinjo T."/>
            <person name="Motooka D."/>
            <person name="Nabeya D."/>
            <person name="Jung N."/>
            <person name="Uechi K."/>
            <person name="Horii T."/>
            <person name="Iida T."/>
            <person name="Fujita J."/>
            <person name="Nakamura S."/>
        </authorList>
    </citation>
    <scope>NUCLEOTIDE SEQUENCE [LARGE SCALE GENOMIC DNA]</scope>
    <source>
        <strain evidence="13 15">JCM 12375</strain>
    </source>
</reference>
<evidence type="ECO:0000313" key="14">
    <source>
        <dbReference type="EMBL" id="BDY31828.1"/>
    </source>
</evidence>
<evidence type="ECO:0000256" key="5">
    <source>
        <dbReference type="ARBA" id="ARBA00022617"/>
    </source>
</evidence>
<feature type="transmembrane region" description="Helical" evidence="12">
    <location>
        <begin position="6"/>
        <end position="35"/>
    </location>
</feature>
<dbReference type="AlphaFoldDB" id="A0AAI8XRD3"/>
<dbReference type="GO" id="GO:0009055">
    <property type="term" value="F:electron transfer activity"/>
    <property type="evidence" value="ECO:0007669"/>
    <property type="project" value="TreeGrafter"/>
</dbReference>
<evidence type="ECO:0000256" key="11">
    <source>
        <dbReference type="ARBA" id="ARBA00023136"/>
    </source>
</evidence>
<feature type="transmembrane region" description="Helical" evidence="12">
    <location>
        <begin position="203"/>
        <end position="225"/>
    </location>
</feature>
<feature type="transmembrane region" description="Helical" evidence="12">
    <location>
        <begin position="123"/>
        <end position="146"/>
    </location>
</feature>
<keyword evidence="9 12" id="KW-1133">Transmembrane helix</keyword>
<keyword evidence="4" id="KW-1003">Cell membrane</keyword>
<organism evidence="14 16">
    <name type="scientific">Mycolicibacterium mageritense</name>
    <name type="common">Mycobacterium mageritense</name>
    <dbReference type="NCBI Taxonomy" id="53462"/>
    <lineage>
        <taxon>Bacteria</taxon>
        <taxon>Bacillati</taxon>
        <taxon>Actinomycetota</taxon>
        <taxon>Actinomycetes</taxon>
        <taxon>Mycobacteriales</taxon>
        <taxon>Mycobacteriaceae</taxon>
        <taxon>Mycolicibacterium</taxon>
    </lineage>
</organism>
<gene>
    <name evidence="14" type="primary">cydB</name>
    <name evidence="14" type="ORF">hbim_05785</name>
    <name evidence="13" type="ORF">MMAGJ_62650</name>
</gene>
<feature type="transmembrane region" description="Helical" evidence="12">
    <location>
        <begin position="91"/>
        <end position="111"/>
    </location>
</feature>
<dbReference type="PANTHER" id="PTHR43141">
    <property type="entry name" value="CYTOCHROME BD2 SUBUNIT II"/>
    <property type="match status" value="1"/>
</dbReference>
<dbReference type="EMBL" id="AP022567">
    <property type="protein sequence ID" value="BBX36983.1"/>
    <property type="molecule type" value="Genomic_DNA"/>
</dbReference>
<dbReference type="GO" id="GO:0070069">
    <property type="term" value="C:cytochrome complex"/>
    <property type="evidence" value="ECO:0007669"/>
    <property type="project" value="TreeGrafter"/>
</dbReference>
<dbReference type="Pfam" id="PF02322">
    <property type="entry name" value="Cyt_bd_oxida_II"/>
    <property type="match status" value="1"/>
</dbReference>
<keyword evidence="8" id="KW-0249">Electron transport</keyword>
<protein>
    <submittedName>
        <fullName evidence="13">Cytochrome D ubiquinol oxidase subunit II</fullName>
    </submittedName>
    <submittedName>
        <fullName evidence="14">Cytochrome bd-I ubiquinol oxidase subunit 2</fullName>
    </submittedName>
</protein>
<name>A0AAI8XRD3_MYCME</name>
<dbReference type="NCBIfam" id="TIGR00203">
    <property type="entry name" value="cydB"/>
    <property type="match status" value="1"/>
</dbReference>
<keyword evidence="15" id="KW-1185">Reference proteome</keyword>
<keyword evidence="7" id="KW-0479">Metal-binding</keyword>
<evidence type="ECO:0000256" key="1">
    <source>
        <dbReference type="ARBA" id="ARBA00004651"/>
    </source>
</evidence>
<evidence type="ECO:0000256" key="9">
    <source>
        <dbReference type="ARBA" id="ARBA00022989"/>
    </source>
</evidence>
<evidence type="ECO:0000256" key="3">
    <source>
        <dbReference type="ARBA" id="ARBA00022448"/>
    </source>
</evidence>
<dbReference type="PIRSF" id="PIRSF000267">
    <property type="entry name" value="Cyt_oxidse_sub2"/>
    <property type="match status" value="1"/>
</dbReference>
<keyword evidence="6 12" id="KW-0812">Transmembrane</keyword>
<evidence type="ECO:0000313" key="13">
    <source>
        <dbReference type="EMBL" id="BBX36983.1"/>
    </source>
</evidence>
<dbReference type="Proteomes" id="UP001241092">
    <property type="component" value="Chromosome"/>
</dbReference>
<keyword evidence="11 12" id="KW-0472">Membrane</keyword>
<feature type="transmembrane region" description="Helical" evidence="12">
    <location>
        <begin position="258"/>
        <end position="279"/>
    </location>
</feature>
<dbReference type="GO" id="GO:0016682">
    <property type="term" value="F:oxidoreductase activity, acting on diphenols and related substances as donors, oxygen as acceptor"/>
    <property type="evidence" value="ECO:0007669"/>
    <property type="project" value="TreeGrafter"/>
</dbReference>
<keyword evidence="10" id="KW-0408">Iron</keyword>
<dbReference type="RefSeq" id="WP_036441896.1">
    <property type="nucleotide sequence ID" value="NZ_AP022567.1"/>
</dbReference>
<dbReference type="PANTHER" id="PTHR43141:SF5">
    <property type="entry name" value="CYTOCHROME BD-I UBIQUINOL OXIDASE SUBUNIT 2"/>
    <property type="match status" value="1"/>
</dbReference>
<proteinExistence type="inferred from homology"/>
<evidence type="ECO:0000256" key="10">
    <source>
        <dbReference type="ARBA" id="ARBA00023004"/>
    </source>
</evidence>
<dbReference type="Proteomes" id="UP000465622">
    <property type="component" value="Chromosome"/>
</dbReference>
<dbReference type="GO" id="GO:0046872">
    <property type="term" value="F:metal ion binding"/>
    <property type="evidence" value="ECO:0007669"/>
    <property type="project" value="UniProtKB-KW"/>
</dbReference>
<dbReference type="GO" id="GO:0005886">
    <property type="term" value="C:plasma membrane"/>
    <property type="evidence" value="ECO:0007669"/>
    <property type="project" value="UniProtKB-SubCell"/>
</dbReference>
<evidence type="ECO:0000313" key="15">
    <source>
        <dbReference type="Proteomes" id="UP000465622"/>
    </source>
</evidence>
<evidence type="ECO:0000313" key="16">
    <source>
        <dbReference type="Proteomes" id="UP001241092"/>
    </source>
</evidence>
<evidence type="ECO:0000256" key="6">
    <source>
        <dbReference type="ARBA" id="ARBA00022692"/>
    </source>
</evidence>
<feature type="transmembrane region" description="Helical" evidence="12">
    <location>
        <begin position="231"/>
        <end position="251"/>
    </location>
</feature>
<accession>A0AAI8XRD3</accession>
<feature type="transmembrane region" description="Helical" evidence="12">
    <location>
        <begin position="166"/>
        <end position="191"/>
    </location>
</feature>
<reference evidence="13" key="2">
    <citation type="submission" date="2020-02" db="EMBL/GenBank/DDBJ databases">
        <authorList>
            <person name="Matsumoto Y."/>
            <person name="Kinjo T."/>
            <person name="Motooka D."/>
            <person name="Nabeya D."/>
            <person name="Jung N."/>
            <person name="Uechi K."/>
            <person name="Horii T."/>
            <person name="Iida T."/>
            <person name="Fujita J."/>
            <person name="Nakamura S."/>
        </authorList>
    </citation>
    <scope>NUCLEOTIDE SEQUENCE</scope>
    <source>
        <strain evidence="13">JCM 12375</strain>
    </source>
</reference>
<evidence type="ECO:0000256" key="7">
    <source>
        <dbReference type="ARBA" id="ARBA00022723"/>
    </source>
</evidence>